<dbReference type="EMBL" id="SMRT01000012">
    <property type="protein sequence ID" value="TDF94865.1"/>
    <property type="molecule type" value="Genomic_DNA"/>
</dbReference>
<dbReference type="NCBIfam" id="NF047446">
    <property type="entry name" value="barrel_OmpL47"/>
    <property type="match status" value="3"/>
</dbReference>
<proteinExistence type="predicted"/>
<evidence type="ECO:0000256" key="1">
    <source>
        <dbReference type="SAM" id="SignalP"/>
    </source>
</evidence>
<evidence type="ECO:0000313" key="2">
    <source>
        <dbReference type="EMBL" id="TDF94865.1"/>
    </source>
</evidence>
<dbReference type="SUPFAM" id="SSF49464">
    <property type="entry name" value="Carboxypeptidase regulatory domain-like"/>
    <property type="match status" value="1"/>
</dbReference>
<keyword evidence="2" id="KW-0378">Hydrolase</keyword>
<dbReference type="Gene3D" id="3.30.1920.20">
    <property type="match status" value="2"/>
</dbReference>
<comment type="caution">
    <text evidence="2">The sequence shown here is derived from an EMBL/GenBank/DDBJ whole genome shotgun (WGS) entry which is preliminary data.</text>
</comment>
<organism evidence="2 3">
    <name type="scientific">Paenibacillus piri</name>
    <dbReference type="NCBI Taxonomy" id="2547395"/>
    <lineage>
        <taxon>Bacteria</taxon>
        <taxon>Bacillati</taxon>
        <taxon>Bacillota</taxon>
        <taxon>Bacilli</taxon>
        <taxon>Bacillales</taxon>
        <taxon>Paenibacillaceae</taxon>
        <taxon>Paenibacillus</taxon>
    </lineage>
</organism>
<dbReference type="InterPro" id="IPR058094">
    <property type="entry name" value="Ig-like_OmpL47-like"/>
</dbReference>
<reference evidence="2 3" key="1">
    <citation type="submission" date="2019-03" db="EMBL/GenBank/DDBJ databases">
        <title>This is whole genome sequence of Paenibacillus sp MS74 strain.</title>
        <authorList>
            <person name="Trinh H.N."/>
        </authorList>
    </citation>
    <scope>NUCLEOTIDE SEQUENCE [LARGE SCALE GENOMIC DNA]</scope>
    <source>
        <strain evidence="2 3">MS74</strain>
    </source>
</reference>
<dbReference type="Gene3D" id="2.60.40.1120">
    <property type="entry name" value="Carboxypeptidase-like, regulatory domain"/>
    <property type="match status" value="1"/>
</dbReference>
<accession>A0A4R5KJ91</accession>
<feature type="chain" id="PRO_5020742004" evidence="1">
    <location>
        <begin position="32"/>
        <end position="913"/>
    </location>
</feature>
<dbReference type="Pfam" id="PF13620">
    <property type="entry name" value="CarboxypepD_reg"/>
    <property type="match status" value="1"/>
</dbReference>
<feature type="signal peptide" evidence="1">
    <location>
        <begin position="1"/>
        <end position="31"/>
    </location>
</feature>
<keyword evidence="3" id="KW-1185">Reference proteome</keyword>
<dbReference type="Gene3D" id="2.60.40.10">
    <property type="entry name" value="Immunoglobulins"/>
    <property type="match status" value="1"/>
</dbReference>
<keyword evidence="2" id="KW-0121">Carboxypeptidase</keyword>
<evidence type="ECO:0000313" key="3">
    <source>
        <dbReference type="Proteomes" id="UP000295636"/>
    </source>
</evidence>
<dbReference type="OrthoDB" id="1829213at2"/>
<keyword evidence="1" id="KW-0732">Signal</keyword>
<dbReference type="GO" id="GO:0004180">
    <property type="term" value="F:carboxypeptidase activity"/>
    <property type="evidence" value="ECO:0007669"/>
    <property type="project" value="UniProtKB-KW"/>
</dbReference>
<dbReference type="Proteomes" id="UP000295636">
    <property type="component" value="Unassembled WGS sequence"/>
</dbReference>
<protein>
    <submittedName>
        <fullName evidence="2">Carboxypeptidase regulatory-like domain-containing protein</fullName>
    </submittedName>
</protein>
<name>A0A4R5KJ91_9BACL</name>
<keyword evidence="2" id="KW-0645">Protease</keyword>
<dbReference type="InterPro" id="IPR013783">
    <property type="entry name" value="Ig-like_fold"/>
</dbReference>
<dbReference type="RefSeq" id="WP_133232585.1">
    <property type="nucleotide sequence ID" value="NZ_SMRT01000012.1"/>
</dbReference>
<gene>
    <name evidence="2" type="ORF">E1757_23235</name>
</gene>
<sequence length="913" mass="98413">MRQRRYQAKKFISVFLLFLMSFLTVWQTAFAETNPAASKDIPFPPKNPKTFSAFALPDGQIANEHVQAQIDQTGRFNMGIKEAGSTDHWYNVIYNWPGSPGTSFTTIRVDGVNRVFGNSDDVNSSFVTLPYNLDDMTNEGVWKTGDISVKQVLQTAINPATGIPDAVKIRYTMTNTGTVGHEVGLRMMLDTMVNGNDSAPFRVPTASGIESVNYEKNYIGAQVPSFWQAFEDFNNPDISSQYTMKGKDATAPDRFTIANWGSIRNTDWDYTITENRQTGDSAVGMWWNPAVLSPGETRTITTYYGRPGVGGNQTLVLSGRQRLSYPEWSASPINLIAYLNNNLGSPLANVTLVIVPSSGLSLVDGDATHMIGNLAVGMNAQTTWRVQPNAQGVHQLTVNAYKQGDSVPFANAVYQIEALAPVVPPNVTLGGGRGNQSDGTPVAGRTTPLTVNASFNNPQATGVALVATDGNGDAYHAEMITQNGIDWSLTFTPSLVGLWETPLTIQLTPRYANSQTGPPLHFDIVLIDPSGIVYNAAKGTQNDWPLPGATVILQYHDPELSAWVNMSEDAYPGRLDPVTNPQTTGEDGRYAWNTAAGEYRVVVSRPGFQTATSRSVTVPPPVTDLHVGLTPTDTVAPTLTVNGVANGATYTQPVTVQFNAADDVSGVRTVTYRIDQGDIQRPSGTSGSFTVNAQGPHTVHFTVVDHAGNELTRDIAFTISVPPDTAAPVTTIATSPVAPNGLNGWYKSDVTVSFNAVDPAPGSGVDKTLYRINGGNWTEYAAPFTIIIDGSYTIEYYSKDRAGNAEAGKSFTFKLDKTLPVTKYAFAPINAVTPAGKTYIAGFNITLSATDNLSTVTGTVYRTNGSGWKSYTGPFDIYATTTQTVEYYSTDGAGNQEAPNLMDFIRGIFTGNK</sequence>
<dbReference type="InterPro" id="IPR008969">
    <property type="entry name" value="CarboxyPept-like_regulatory"/>
</dbReference>
<dbReference type="AlphaFoldDB" id="A0A4R5KJ91"/>